<dbReference type="Proteomes" id="UP000693946">
    <property type="component" value="Linkage Group LG14"/>
</dbReference>
<organism evidence="1 2">
    <name type="scientific">Solea senegalensis</name>
    <name type="common">Senegalese sole</name>
    <dbReference type="NCBI Taxonomy" id="28829"/>
    <lineage>
        <taxon>Eukaryota</taxon>
        <taxon>Metazoa</taxon>
        <taxon>Chordata</taxon>
        <taxon>Craniata</taxon>
        <taxon>Vertebrata</taxon>
        <taxon>Euteleostomi</taxon>
        <taxon>Actinopterygii</taxon>
        <taxon>Neopterygii</taxon>
        <taxon>Teleostei</taxon>
        <taxon>Neoteleostei</taxon>
        <taxon>Acanthomorphata</taxon>
        <taxon>Carangaria</taxon>
        <taxon>Pleuronectiformes</taxon>
        <taxon>Pleuronectoidei</taxon>
        <taxon>Soleidae</taxon>
        <taxon>Solea</taxon>
    </lineage>
</organism>
<dbReference type="AlphaFoldDB" id="A0AAV6SEA8"/>
<accession>A0AAV6SEA8</accession>
<reference evidence="1 2" key="1">
    <citation type="journal article" date="2021" name="Sci. Rep.">
        <title>Chromosome anchoring in Senegalese sole (Solea senegalensis) reveals sex-associated markers and genome rearrangements in flatfish.</title>
        <authorList>
            <person name="Guerrero-Cozar I."/>
            <person name="Gomez-Garrido J."/>
            <person name="Berbel C."/>
            <person name="Martinez-Blanch J.F."/>
            <person name="Alioto T."/>
            <person name="Claros M.G."/>
            <person name="Gagnaire P.A."/>
            <person name="Manchado M."/>
        </authorList>
    </citation>
    <scope>NUCLEOTIDE SEQUENCE [LARGE SCALE GENOMIC DNA]</scope>
    <source>
        <strain evidence="1">Sse05_10M</strain>
    </source>
</reference>
<keyword evidence="2" id="KW-1185">Reference proteome</keyword>
<evidence type="ECO:0000313" key="2">
    <source>
        <dbReference type="Proteomes" id="UP000693946"/>
    </source>
</evidence>
<proteinExistence type="predicted"/>
<gene>
    <name evidence="1" type="ORF">JOB18_033562</name>
</gene>
<evidence type="ECO:0000313" key="1">
    <source>
        <dbReference type="EMBL" id="KAG7514426.1"/>
    </source>
</evidence>
<sequence length="115" mass="12743">MVSAEIPPPSIRQGVKIVPPDNDSTVETVLLAVGEQVGHDQLCFVSRMNKAVVVFLKSEQNIYELIERGVTIKETFVQVSPLSVPSTRITVSGVPPFIRPIGKQALKVREIRHWV</sequence>
<name>A0AAV6SEA8_SOLSE</name>
<protein>
    <submittedName>
        <fullName evidence="1">Uncharacterized protein</fullName>
    </submittedName>
</protein>
<comment type="caution">
    <text evidence="1">The sequence shown here is derived from an EMBL/GenBank/DDBJ whole genome shotgun (WGS) entry which is preliminary data.</text>
</comment>
<dbReference type="EMBL" id="JAGKHQ010000006">
    <property type="protein sequence ID" value="KAG7514426.1"/>
    <property type="molecule type" value="Genomic_DNA"/>
</dbReference>